<feature type="transmembrane region" description="Helical" evidence="11">
    <location>
        <begin position="350"/>
        <end position="370"/>
    </location>
</feature>
<evidence type="ECO:0000313" key="14">
    <source>
        <dbReference type="Proteomes" id="UP000553980"/>
    </source>
</evidence>
<keyword evidence="14" id="KW-1185">Reference proteome</keyword>
<dbReference type="CDD" id="cd06261">
    <property type="entry name" value="TM_PBP2"/>
    <property type="match status" value="2"/>
</dbReference>
<dbReference type="InterPro" id="IPR000515">
    <property type="entry name" value="MetI-like"/>
</dbReference>
<feature type="transmembrane region" description="Helical" evidence="11">
    <location>
        <begin position="307"/>
        <end position="330"/>
    </location>
</feature>
<feature type="transmembrane region" description="Helical" evidence="11">
    <location>
        <begin position="474"/>
        <end position="496"/>
    </location>
</feature>
<feature type="transmembrane region" description="Helical" evidence="11">
    <location>
        <begin position="382"/>
        <end position="404"/>
    </location>
</feature>
<feature type="transmembrane region" description="Helical" evidence="11">
    <location>
        <begin position="107"/>
        <end position="130"/>
    </location>
</feature>
<dbReference type="PANTHER" id="PTHR30183:SF9">
    <property type="entry name" value="THIAMINE TRANSPORT SYSTEM PERMEASE PROTEIN THIP"/>
    <property type="match status" value="1"/>
</dbReference>
<dbReference type="InterPro" id="IPR005947">
    <property type="entry name" value="ThiP_ABC_transpt"/>
</dbReference>
<name>A0AB34YZS7_9HYPH</name>
<dbReference type="GO" id="GO:0015888">
    <property type="term" value="P:thiamine transport"/>
    <property type="evidence" value="ECO:0007669"/>
    <property type="project" value="InterPro"/>
</dbReference>
<dbReference type="NCBIfam" id="NF006956">
    <property type="entry name" value="PRK09433.2-5"/>
    <property type="match status" value="1"/>
</dbReference>
<comment type="similarity">
    <text evidence="11">Belongs to the binding-protein-dependent transport system permease family.</text>
</comment>
<feature type="transmembrane region" description="Helical" evidence="11">
    <location>
        <begin position="150"/>
        <end position="173"/>
    </location>
</feature>
<feature type="transmembrane region" description="Helical" evidence="11">
    <location>
        <begin position="213"/>
        <end position="234"/>
    </location>
</feature>
<evidence type="ECO:0000256" key="9">
    <source>
        <dbReference type="ARBA" id="ARBA00022989"/>
    </source>
</evidence>
<evidence type="ECO:0000256" key="10">
    <source>
        <dbReference type="ARBA" id="ARBA00023136"/>
    </source>
</evidence>
<feature type="transmembrane region" description="Helical" evidence="11">
    <location>
        <begin position="26"/>
        <end position="48"/>
    </location>
</feature>
<feature type="transmembrane region" description="Helical" evidence="11">
    <location>
        <begin position="416"/>
        <end position="436"/>
    </location>
</feature>
<dbReference type="SUPFAM" id="SSF161098">
    <property type="entry name" value="MetI-like"/>
    <property type="match status" value="2"/>
</dbReference>
<keyword evidence="5" id="KW-1003">Cell membrane</keyword>
<reference evidence="13 14" key="1">
    <citation type="submission" date="2020-08" db="EMBL/GenBank/DDBJ databases">
        <title>Genomic Encyclopedia of Type Strains, Phase IV (KMG-IV): sequencing the most valuable type-strain genomes for metagenomic binning, comparative biology and taxonomic classification.</title>
        <authorList>
            <person name="Goeker M."/>
        </authorList>
    </citation>
    <scope>NUCLEOTIDE SEQUENCE [LARGE SCALE GENOMIC DNA]</scope>
    <source>
        <strain evidence="13 14">DSM 23868</strain>
    </source>
</reference>
<dbReference type="PANTHER" id="PTHR30183">
    <property type="entry name" value="MOLYBDENUM TRANSPORT SYSTEM PERMEASE PROTEIN MODB"/>
    <property type="match status" value="1"/>
</dbReference>
<evidence type="ECO:0000313" key="13">
    <source>
        <dbReference type="EMBL" id="MBB4095396.1"/>
    </source>
</evidence>
<gene>
    <name evidence="13" type="ORF">GGQ79_003942</name>
</gene>
<sequence>MAGRNQQMTIFPAQHRSKGISAARPAAGVLALVFLVVLAGGALIALAFEAGSGGFDAAANFDTYLWRVARFTVLQAIASSLLSVLFAVPVARALYAEASFPGRGLILRLFALPLALPALVAVLGVTSIYGRNGFIAHLSEVAGHPFQPDIYGITGILIAHIFFNMPLAVRLILAGYESIPTDYWKLSAQLGMGHGARFRLIEWPVIRRNLPGMIGLIFMLCVTSFTTVLTLGGGPRATTLEVAIYQSLHFDFDPGRAVALTFTQLALTLLVLLALRLTGSPSEEGFTHSATLRRYGKASTAERISNIVIIGTGFLYVALPIAGVVISGLAADLVRLLTERTVWRAIGTSLALGFSAALLSVILSLALVSAREAVKERKLSNIFDTGASLILVMPPIVIGAGWFILLRHFTNPFAMAPFMVVTVNAAMAMPFAVRLLRPAWDTAASRHNRLCAQLGIHGLNRFQLIDWPSIRKPFGMAFAFAMALSLGDLGTIALFGSDALLTLPYLLLQRMGSYRTFDAAGLALILGLLCLALMMIADRASRKEKPSL</sequence>
<dbReference type="EMBL" id="JACIEX010000010">
    <property type="protein sequence ID" value="MBB4095396.1"/>
    <property type="molecule type" value="Genomic_DNA"/>
</dbReference>
<feature type="transmembrane region" description="Helical" evidence="11">
    <location>
        <begin position="68"/>
        <end position="95"/>
    </location>
</feature>
<dbReference type="Pfam" id="PF00528">
    <property type="entry name" value="BPD_transp_1"/>
    <property type="match status" value="1"/>
</dbReference>
<keyword evidence="10 11" id="KW-0472">Membrane</keyword>
<dbReference type="GO" id="GO:0005886">
    <property type="term" value="C:plasma membrane"/>
    <property type="evidence" value="ECO:0007669"/>
    <property type="project" value="UniProtKB-SubCell"/>
</dbReference>
<evidence type="ECO:0000256" key="8">
    <source>
        <dbReference type="ARBA" id="ARBA00022737"/>
    </source>
</evidence>
<proteinExistence type="inferred from homology"/>
<evidence type="ECO:0000256" key="5">
    <source>
        <dbReference type="ARBA" id="ARBA00022475"/>
    </source>
</evidence>
<dbReference type="PROSITE" id="PS50928">
    <property type="entry name" value="ABC_TM1"/>
    <property type="match status" value="2"/>
</dbReference>
<dbReference type="Gene3D" id="1.10.3720.10">
    <property type="entry name" value="MetI-like"/>
    <property type="match status" value="2"/>
</dbReference>
<keyword evidence="6" id="KW-0997">Cell inner membrane</keyword>
<dbReference type="GO" id="GO:0022857">
    <property type="term" value="F:transmembrane transporter activity"/>
    <property type="evidence" value="ECO:0007669"/>
    <property type="project" value="InterPro"/>
</dbReference>
<keyword evidence="9 11" id="KW-1133">Transmembrane helix</keyword>
<evidence type="ECO:0000256" key="2">
    <source>
        <dbReference type="ARBA" id="ARBA00011650"/>
    </source>
</evidence>
<comment type="subunit">
    <text evidence="2">The complex is composed of two ATP-binding proteins (ThiQ), two transmembrane proteins (ThiP) and a solute-binding protein (ThiB).</text>
</comment>
<dbReference type="NCBIfam" id="TIGR01253">
    <property type="entry name" value="thiP"/>
    <property type="match status" value="1"/>
</dbReference>
<dbReference type="InterPro" id="IPR035906">
    <property type="entry name" value="MetI-like_sf"/>
</dbReference>
<organism evidence="13 14">
    <name type="scientific">Brucella pecoris</name>
    <dbReference type="NCBI Taxonomy" id="867683"/>
    <lineage>
        <taxon>Bacteria</taxon>
        <taxon>Pseudomonadati</taxon>
        <taxon>Pseudomonadota</taxon>
        <taxon>Alphaproteobacteria</taxon>
        <taxon>Hyphomicrobiales</taxon>
        <taxon>Brucellaceae</taxon>
        <taxon>Brucella/Ochrobactrum group</taxon>
        <taxon>Brucella</taxon>
    </lineage>
</organism>
<comment type="subcellular location">
    <subcellularLocation>
        <location evidence="1">Cell inner membrane</location>
        <topology evidence="1">Multi-pass membrane protein</topology>
    </subcellularLocation>
    <subcellularLocation>
        <location evidence="11">Cell membrane</location>
        <topology evidence="11">Multi-pass membrane protein</topology>
    </subcellularLocation>
</comment>
<protein>
    <recommendedName>
        <fullName evidence="3">Thiamine transport system permease protein ThiP</fullName>
    </recommendedName>
</protein>
<feature type="domain" description="ABC transmembrane type-1" evidence="12">
    <location>
        <begin position="346"/>
        <end position="537"/>
    </location>
</feature>
<feature type="transmembrane region" description="Helical" evidence="11">
    <location>
        <begin position="516"/>
        <end position="537"/>
    </location>
</feature>
<evidence type="ECO:0000256" key="11">
    <source>
        <dbReference type="RuleBase" id="RU363032"/>
    </source>
</evidence>
<accession>A0AB34YZS7</accession>
<feature type="transmembrane region" description="Helical" evidence="11">
    <location>
        <begin position="254"/>
        <end position="275"/>
    </location>
</feature>
<evidence type="ECO:0000256" key="3">
    <source>
        <dbReference type="ARBA" id="ARBA00016947"/>
    </source>
</evidence>
<comment type="caution">
    <text evidence="13">The sequence shown here is derived from an EMBL/GenBank/DDBJ whole genome shotgun (WGS) entry which is preliminary data.</text>
</comment>
<dbReference type="AlphaFoldDB" id="A0AB34YZS7"/>
<evidence type="ECO:0000256" key="7">
    <source>
        <dbReference type="ARBA" id="ARBA00022692"/>
    </source>
</evidence>
<evidence type="ECO:0000256" key="1">
    <source>
        <dbReference type="ARBA" id="ARBA00004429"/>
    </source>
</evidence>
<keyword evidence="8" id="KW-0677">Repeat</keyword>
<evidence type="ECO:0000256" key="4">
    <source>
        <dbReference type="ARBA" id="ARBA00022448"/>
    </source>
</evidence>
<feature type="domain" description="ABC transmembrane type-1" evidence="12">
    <location>
        <begin position="69"/>
        <end position="275"/>
    </location>
</feature>
<dbReference type="Proteomes" id="UP000553980">
    <property type="component" value="Unassembled WGS sequence"/>
</dbReference>
<evidence type="ECO:0000256" key="6">
    <source>
        <dbReference type="ARBA" id="ARBA00022519"/>
    </source>
</evidence>
<keyword evidence="7 11" id="KW-0812">Transmembrane</keyword>
<keyword evidence="4 11" id="KW-0813">Transport</keyword>
<evidence type="ECO:0000259" key="12">
    <source>
        <dbReference type="PROSITE" id="PS50928"/>
    </source>
</evidence>